<sequence>MPDMHAVESTNIESIGYNQFTKE</sequence>
<organism evidence="1">
    <name type="scientific">marine sediment metagenome</name>
    <dbReference type="NCBI Taxonomy" id="412755"/>
    <lineage>
        <taxon>unclassified sequences</taxon>
        <taxon>metagenomes</taxon>
        <taxon>ecological metagenomes</taxon>
    </lineage>
</organism>
<comment type="caution">
    <text evidence="1">The sequence shown here is derived from an EMBL/GenBank/DDBJ whole genome shotgun (WGS) entry which is preliminary data.</text>
</comment>
<gene>
    <name evidence="1" type="ORF">LCGC14_1871080</name>
</gene>
<accession>A0A0F9G552</accession>
<protein>
    <submittedName>
        <fullName evidence="1">Uncharacterized protein</fullName>
    </submittedName>
</protein>
<reference evidence="1" key="1">
    <citation type="journal article" date="2015" name="Nature">
        <title>Complex archaea that bridge the gap between prokaryotes and eukaryotes.</title>
        <authorList>
            <person name="Spang A."/>
            <person name="Saw J.H."/>
            <person name="Jorgensen S.L."/>
            <person name="Zaremba-Niedzwiedzka K."/>
            <person name="Martijn J."/>
            <person name="Lind A.E."/>
            <person name="van Eijk R."/>
            <person name="Schleper C."/>
            <person name="Guy L."/>
            <person name="Ettema T.J."/>
        </authorList>
    </citation>
    <scope>NUCLEOTIDE SEQUENCE</scope>
</reference>
<proteinExistence type="predicted"/>
<dbReference type="AlphaFoldDB" id="A0A0F9G552"/>
<evidence type="ECO:0000313" key="1">
    <source>
        <dbReference type="EMBL" id="KKL93808.1"/>
    </source>
</evidence>
<dbReference type="EMBL" id="LAZR01019094">
    <property type="protein sequence ID" value="KKL93808.1"/>
    <property type="molecule type" value="Genomic_DNA"/>
</dbReference>
<name>A0A0F9G552_9ZZZZ</name>
<feature type="non-terminal residue" evidence="1">
    <location>
        <position position="23"/>
    </location>
</feature>